<evidence type="ECO:0000259" key="1">
    <source>
        <dbReference type="Pfam" id="PF00534"/>
    </source>
</evidence>
<sequence>MKKPDTLVVISPAFPEDESATWWVPSQQLMVKALQENYPDIRITVLSLLYPQHQASYTWHGITVKAFDGMHQRKGKRLLLWKDVWVSLKKIQHQCHIIGLFSFWNGECAFISQYFGKMHAIKHISWICGQDAKKENKWVRFIRPRSHQLAAMGASLRDQYHRSHGIQPQYLVPNAIDQRLFPPALPATRDIDIMAAGSFEPLKQYDMYAAIIGQLRYTFPSLKAIHCGLGREKEKVEGMINSLGLQDHLTLLGGRPHREVLAWMQRSKIFLHTSRSEGCSTVCLEALYAGAHVISFCYPFDHPVPHWHVVTDAAAMESKAIEILQDASTEYERVLSHSMNDSARTIMELFTQKSQ</sequence>
<dbReference type="PANTHER" id="PTHR45871:SF1">
    <property type="entry name" value="PHOSPHATIDYLINOSITOL N-ACETYLGLUCOSAMINYLTRANSFERASE SUBUNIT A"/>
    <property type="match status" value="1"/>
</dbReference>
<dbReference type="Gene3D" id="3.40.50.2000">
    <property type="entry name" value="Glycogen Phosphorylase B"/>
    <property type="match status" value="2"/>
</dbReference>
<dbReference type="KEGG" id="pseg:D3H65_17580"/>
<dbReference type="OrthoDB" id="1116389at2"/>
<dbReference type="AlphaFoldDB" id="A0A3B7MPG3"/>
<dbReference type="GO" id="GO:0016757">
    <property type="term" value="F:glycosyltransferase activity"/>
    <property type="evidence" value="ECO:0007669"/>
    <property type="project" value="InterPro"/>
</dbReference>
<accession>A0A3B7MPG3</accession>
<dbReference type="RefSeq" id="WP_119051558.1">
    <property type="nucleotide sequence ID" value="NZ_CP032157.1"/>
</dbReference>
<name>A0A3B7MPG3_9BACT</name>
<dbReference type="PANTHER" id="PTHR45871">
    <property type="entry name" value="N-ACETYLGLUCOSAMINYL-PHOSPHATIDYLINOSITOL BIOSYNTHETIC PROTEIN"/>
    <property type="match status" value="1"/>
</dbReference>
<evidence type="ECO:0000313" key="2">
    <source>
        <dbReference type="EMBL" id="AXY75677.1"/>
    </source>
</evidence>
<protein>
    <submittedName>
        <fullName evidence="2">Glycosyltransferase</fullName>
    </submittedName>
</protein>
<feature type="domain" description="Glycosyl transferase family 1" evidence="1">
    <location>
        <begin position="188"/>
        <end position="296"/>
    </location>
</feature>
<dbReference type="SUPFAM" id="SSF53756">
    <property type="entry name" value="UDP-Glycosyltransferase/glycogen phosphorylase"/>
    <property type="match status" value="1"/>
</dbReference>
<dbReference type="InterPro" id="IPR001296">
    <property type="entry name" value="Glyco_trans_1"/>
</dbReference>
<dbReference type="Pfam" id="PF00534">
    <property type="entry name" value="Glycos_transf_1"/>
    <property type="match status" value="1"/>
</dbReference>
<organism evidence="2 3">
    <name type="scientific">Paraflavitalea soli</name>
    <dbReference type="NCBI Taxonomy" id="2315862"/>
    <lineage>
        <taxon>Bacteria</taxon>
        <taxon>Pseudomonadati</taxon>
        <taxon>Bacteroidota</taxon>
        <taxon>Chitinophagia</taxon>
        <taxon>Chitinophagales</taxon>
        <taxon>Chitinophagaceae</taxon>
        <taxon>Paraflavitalea</taxon>
    </lineage>
</organism>
<gene>
    <name evidence="2" type="ORF">D3H65_17580</name>
</gene>
<proteinExistence type="predicted"/>
<dbReference type="Proteomes" id="UP000263900">
    <property type="component" value="Chromosome"/>
</dbReference>
<reference evidence="2 3" key="1">
    <citation type="submission" date="2018-09" db="EMBL/GenBank/DDBJ databases">
        <title>Genome sequencing of strain 6GH32-13.</title>
        <authorList>
            <person name="Weon H.-Y."/>
            <person name="Heo J."/>
            <person name="Kwon S.-W."/>
        </authorList>
    </citation>
    <scope>NUCLEOTIDE SEQUENCE [LARGE SCALE GENOMIC DNA]</scope>
    <source>
        <strain evidence="2 3">5GH32-13</strain>
    </source>
</reference>
<evidence type="ECO:0000313" key="3">
    <source>
        <dbReference type="Proteomes" id="UP000263900"/>
    </source>
</evidence>
<dbReference type="EMBL" id="CP032157">
    <property type="protein sequence ID" value="AXY75677.1"/>
    <property type="molecule type" value="Genomic_DNA"/>
</dbReference>
<keyword evidence="2" id="KW-0808">Transferase</keyword>
<keyword evidence="3" id="KW-1185">Reference proteome</keyword>